<dbReference type="GeneID" id="85228888"/>
<dbReference type="InterPro" id="IPR036521">
    <property type="entry name" value="SRP19-like_sf"/>
</dbReference>
<evidence type="ECO:0000256" key="1">
    <source>
        <dbReference type="ARBA" id="ARBA00004496"/>
    </source>
</evidence>
<evidence type="ECO:0000256" key="4">
    <source>
        <dbReference type="ARBA" id="ARBA00023274"/>
    </source>
</evidence>
<dbReference type="PANTHER" id="PTHR17453:SF0">
    <property type="entry name" value="SIGNAL RECOGNITION PARTICLE 19 KDA PROTEIN"/>
    <property type="match status" value="1"/>
</dbReference>
<dbReference type="HAMAP" id="MF_00305">
    <property type="entry name" value="SRP19"/>
    <property type="match status" value="1"/>
</dbReference>
<dbReference type="GO" id="GO:0048500">
    <property type="term" value="C:signal recognition particle"/>
    <property type="evidence" value="ECO:0007669"/>
    <property type="project" value="UniProtKB-UniRule"/>
</dbReference>
<dbReference type="GO" id="GO:0006617">
    <property type="term" value="P:SRP-dependent cotranslational protein targeting to membrane, signal sequence recognition"/>
    <property type="evidence" value="ECO:0007669"/>
    <property type="project" value="TreeGrafter"/>
</dbReference>
<dbReference type="InterPro" id="IPR022938">
    <property type="entry name" value="SRP19_arc-type"/>
</dbReference>
<name>A0AA97FC53_9EURY</name>
<dbReference type="KEGG" id="mefw:F1737_01925"/>
<keyword evidence="7" id="KW-1185">Reference proteome</keyword>
<comment type="similarity">
    <text evidence="5">Belongs to the SRP19 family.</text>
</comment>
<accession>A0AA97FC53</accession>
<proteinExistence type="inferred from homology"/>
<organism evidence="6 7">
    <name type="scientific">Methanochimaera problematica</name>
    <dbReference type="NCBI Taxonomy" id="2609417"/>
    <lineage>
        <taxon>Archaea</taxon>
        <taxon>Methanobacteriati</taxon>
        <taxon>Methanobacteriota</taxon>
        <taxon>Stenosarchaea group</taxon>
        <taxon>Methanomicrobia</taxon>
        <taxon>Methanomicrobiales</taxon>
        <taxon>Methanomicrobiaceae</taxon>
        <taxon>Methanochimaera</taxon>
    </lineage>
</organism>
<comment type="subunit">
    <text evidence="5">Part of the signal recognition particle protein translocation system, which is composed of SRP and FtsY. Archaeal SRP consists of a 7S RNA molecule of 300 nucleotides and two protein subunits: SRP54 and SRP19.</text>
</comment>
<comment type="subcellular location">
    <subcellularLocation>
        <location evidence="1 5">Cytoplasm</location>
    </subcellularLocation>
</comment>
<evidence type="ECO:0000256" key="3">
    <source>
        <dbReference type="ARBA" id="ARBA00023135"/>
    </source>
</evidence>
<dbReference type="PANTHER" id="PTHR17453">
    <property type="entry name" value="SIGNAL RECOGNITION PARTICLE 19 KD PROTEIN"/>
    <property type="match status" value="1"/>
</dbReference>
<sequence length="91" mass="10643">MERETGKVLYPCYFDKDLKRKEGRRVEKTLAIKKPDTKSIAKAASKLALKYKTEDKTHPSFWIEKSGRVVVEWDQPKESLIKKIAETMKED</sequence>
<evidence type="ECO:0000256" key="2">
    <source>
        <dbReference type="ARBA" id="ARBA00022490"/>
    </source>
</evidence>
<dbReference type="Proteomes" id="UP001301797">
    <property type="component" value="Chromosome"/>
</dbReference>
<keyword evidence="2 5" id="KW-0963">Cytoplasm</keyword>
<keyword evidence="4 5" id="KW-0687">Ribonucleoprotein</keyword>
<evidence type="ECO:0000313" key="6">
    <source>
        <dbReference type="EMBL" id="WOF15528.1"/>
    </source>
</evidence>
<dbReference type="Gene3D" id="3.30.56.30">
    <property type="entry name" value="Signal recognition particle, SRP19-like subunit"/>
    <property type="match status" value="1"/>
</dbReference>
<dbReference type="InterPro" id="IPR002778">
    <property type="entry name" value="Signal_recog_particle_SRP19"/>
</dbReference>
<dbReference type="AlphaFoldDB" id="A0AA97FC53"/>
<dbReference type="RefSeq" id="WP_317137099.1">
    <property type="nucleotide sequence ID" value="NZ_CP043875.1"/>
</dbReference>
<dbReference type="SUPFAM" id="SSF69695">
    <property type="entry name" value="SRP19"/>
    <property type="match status" value="1"/>
</dbReference>
<keyword evidence="5" id="KW-0694">RNA-binding</keyword>
<dbReference type="EMBL" id="CP043875">
    <property type="protein sequence ID" value="WOF15528.1"/>
    <property type="molecule type" value="Genomic_DNA"/>
</dbReference>
<dbReference type="GO" id="GO:0008312">
    <property type="term" value="F:7S RNA binding"/>
    <property type="evidence" value="ECO:0007669"/>
    <property type="project" value="UniProtKB-UniRule"/>
</dbReference>
<evidence type="ECO:0000313" key="7">
    <source>
        <dbReference type="Proteomes" id="UP001301797"/>
    </source>
</evidence>
<comment type="function">
    <text evidence="5">Involved in targeting and insertion of nascent membrane proteins into the cytoplasmic membrane. Binds directly to 7S RNA and mediates binding of the 54 kDa subunit of the SRP.</text>
</comment>
<protein>
    <recommendedName>
        <fullName evidence="5">Signal recognition particle 19 kDa protein</fullName>
        <shortName evidence="5">SRP19</shortName>
    </recommendedName>
</protein>
<reference evidence="6 7" key="1">
    <citation type="submission" date="2019-09" db="EMBL/GenBank/DDBJ databases">
        <title>The complete genome of Methanoplanus sp. FWC-SCC4.</title>
        <authorList>
            <person name="Chen S.-C."/>
            <person name="Zhou Y.-Z."/>
            <person name="Lai M.-C."/>
        </authorList>
    </citation>
    <scope>NUCLEOTIDE SEQUENCE [LARGE SCALE GENOMIC DNA]</scope>
    <source>
        <strain evidence="6 7">FWC-SCC4</strain>
    </source>
</reference>
<gene>
    <name evidence="5" type="primary">srp19</name>
    <name evidence="6" type="ORF">F1737_01925</name>
</gene>
<evidence type="ECO:0000256" key="5">
    <source>
        <dbReference type="HAMAP-Rule" id="MF_00305"/>
    </source>
</evidence>
<keyword evidence="3 5" id="KW-0733">Signal recognition particle</keyword>
<dbReference type="Pfam" id="PF01922">
    <property type="entry name" value="SRP19"/>
    <property type="match status" value="1"/>
</dbReference>